<dbReference type="SUPFAM" id="SSF52096">
    <property type="entry name" value="ClpP/crotonase"/>
    <property type="match status" value="1"/>
</dbReference>
<dbReference type="SUPFAM" id="SSF48179">
    <property type="entry name" value="6-phosphogluconate dehydrogenase C-terminal domain-like"/>
    <property type="match status" value="2"/>
</dbReference>
<feature type="domain" description="3-hydroxyacyl-CoA dehydrogenase C-terminal" evidence="13">
    <location>
        <begin position="496"/>
        <end position="595"/>
    </location>
</feature>
<evidence type="ECO:0000256" key="11">
    <source>
        <dbReference type="ARBA" id="ARBA00023268"/>
    </source>
</evidence>
<comment type="catalytic activity">
    <reaction evidence="12">
        <text>a (3S)-3-hydroxyacyl-CoA + NAD(+) = a 3-oxoacyl-CoA + NADH + H(+)</text>
        <dbReference type="Rhea" id="RHEA:22432"/>
        <dbReference type="ChEBI" id="CHEBI:15378"/>
        <dbReference type="ChEBI" id="CHEBI:57318"/>
        <dbReference type="ChEBI" id="CHEBI:57540"/>
        <dbReference type="ChEBI" id="CHEBI:57945"/>
        <dbReference type="ChEBI" id="CHEBI:90726"/>
        <dbReference type="EC" id="1.1.1.35"/>
    </reaction>
</comment>
<dbReference type="FunFam" id="3.40.50.720:FF:000009">
    <property type="entry name" value="Fatty oxidation complex, alpha subunit"/>
    <property type="match status" value="1"/>
</dbReference>
<dbReference type="GO" id="GO:0070403">
    <property type="term" value="F:NAD+ binding"/>
    <property type="evidence" value="ECO:0007669"/>
    <property type="project" value="InterPro"/>
</dbReference>
<dbReference type="Proteomes" id="UP000001817">
    <property type="component" value="Chromosome 3"/>
</dbReference>
<dbReference type="InterPro" id="IPR029045">
    <property type="entry name" value="ClpP/crotonase-like_dom_sf"/>
</dbReference>
<feature type="domain" description="3-hydroxyacyl-CoA dehydrogenase NAD binding" evidence="14">
    <location>
        <begin position="316"/>
        <end position="493"/>
    </location>
</feature>
<dbReference type="SUPFAM" id="SSF51735">
    <property type="entry name" value="NAD(P)-binding Rossmann-fold domains"/>
    <property type="match status" value="1"/>
</dbReference>
<keyword evidence="6" id="KW-0442">Lipid degradation</keyword>
<organism evidence="15 16">
    <name type="scientific">Paraburkholderia xenovorans (strain LB400)</name>
    <dbReference type="NCBI Taxonomy" id="266265"/>
    <lineage>
        <taxon>Bacteria</taxon>
        <taxon>Pseudomonadati</taxon>
        <taxon>Pseudomonadota</taxon>
        <taxon>Betaproteobacteria</taxon>
        <taxon>Burkholderiales</taxon>
        <taxon>Burkholderiaceae</taxon>
        <taxon>Paraburkholderia</taxon>
    </lineage>
</organism>
<protein>
    <recommendedName>
        <fullName evidence="4">enoyl-CoA hydratase</fullName>
        <ecNumber evidence="4">4.2.1.17</ecNumber>
    </recommendedName>
</protein>
<dbReference type="eggNOG" id="COG1024">
    <property type="taxonomic scope" value="Bacteria"/>
</dbReference>
<dbReference type="Gene3D" id="1.10.1040.50">
    <property type="match status" value="1"/>
</dbReference>
<evidence type="ECO:0000256" key="2">
    <source>
        <dbReference type="ARBA" id="ARBA00007005"/>
    </source>
</evidence>
<accession>Q13I86</accession>
<evidence type="ECO:0000256" key="6">
    <source>
        <dbReference type="ARBA" id="ARBA00022963"/>
    </source>
</evidence>
<dbReference type="GO" id="GO:0016509">
    <property type="term" value="F:long-chain (3S)-3-hydroxyacyl-CoA dehydrogenase (NAD+) activity"/>
    <property type="evidence" value="ECO:0007669"/>
    <property type="project" value="TreeGrafter"/>
</dbReference>
<dbReference type="STRING" id="266265.Bxe_C0280"/>
<evidence type="ECO:0000313" key="16">
    <source>
        <dbReference type="Proteomes" id="UP000001817"/>
    </source>
</evidence>
<dbReference type="Pfam" id="PF02737">
    <property type="entry name" value="3HCDH_N"/>
    <property type="match status" value="1"/>
</dbReference>
<dbReference type="InterPro" id="IPR001753">
    <property type="entry name" value="Enoyl-CoA_hydra/iso"/>
</dbReference>
<dbReference type="Pfam" id="PF00378">
    <property type="entry name" value="ECH_1"/>
    <property type="match status" value="1"/>
</dbReference>
<evidence type="ECO:0000256" key="3">
    <source>
        <dbReference type="ARBA" id="ARBA00008750"/>
    </source>
</evidence>
<dbReference type="Gene3D" id="3.90.226.10">
    <property type="entry name" value="2-enoyl-CoA Hydratase, Chain A, domain 1"/>
    <property type="match status" value="1"/>
</dbReference>
<evidence type="ECO:0000256" key="8">
    <source>
        <dbReference type="ARBA" id="ARBA00023027"/>
    </source>
</evidence>
<name>Q13I86_PARXL</name>
<dbReference type="InterPro" id="IPR006176">
    <property type="entry name" value="3-OHacyl-CoA_DH_NAD-bd"/>
</dbReference>
<dbReference type="PROSITE" id="PS00067">
    <property type="entry name" value="3HCDH"/>
    <property type="match status" value="1"/>
</dbReference>
<evidence type="ECO:0000313" key="15">
    <source>
        <dbReference type="EMBL" id="ABE36203.1"/>
    </source>
</evidence>
<dbReference type="GO" id="GO:0004300">
    <property type="term" value="F:enoyl-CoA hydratase activity"/>
    <property type="evidence" value="ECO:0007669"/>
    <property type="project" value="UniProtKB-EC"/>
</dbReference>
<keyword evidence="5" id="KW-0276">Fatty acid metabolism</keyword>
<evidence type="ECO:0000256" key="10">
    <source>
        <dbReference type="ARBA" id="ARBA00023239"/>
    </source>
</evidence>
<dbReference type="InterPro" id="IPR006180">
    <property type="entry name" value="3-OHacyl-CoA_DH_CS"/>
</dbReference>
<keyword evidence="11" id="KW-0511">Multifunctional enzyme</keyword>
<comment type="pathway">
    <text evidence="1">Lipid metabolism; fatty acid beta-oxidation.</text>
</comment>
<dbReference type="PANTHER" id="PTHR43612:SF3">
    <property type="entry name" value="TRIFUNCTIONAL ENZYME SUBUNIT ALPHA, MITOCHONDRIAL"/>
    <property type="match status" value="1"/>
</dbReference>
<evidence type="ECO:0000256" key="9">
    <source>
        <dbReference type="ARBA" id="ARBA00023098"/>
    </source>
</evidence>
<keyword evidence="16" id="KW-1185">Reference proteome</keyword>
<dbReference type="CDD" id="cd06558">
    <property type="entry name" value="crotonase-like"/>
    <property type="match status" value="1"/>
</dbReference>
<dbReference type="PANTHER" id="PTHR43612">
    <property type="entry name" value="TRIFUNCTIONAL ENZYME SUBUNIT ALPHA"/>
    <property type="match status" value="1"/>
</dbReference>
<dbReference type="InterPro" id="IPR006108">
    <property type="entry name" value="3HC_DH_C"/>
</dbReference>
<dbReference type="KEGG" id="bxe:Bxe_C0280"/>
<keyword evidence="9" id="KW-0443">Lipid metabolism</keyword>
<dbReference type="EC" id="4.2.1.17" evidence="4"/>
<evidence type="ECO:0000256" key="1">
    <source>
        <dbReference type="ARBA" id="ARBA00005005"/>
    </source>
</evidence>
<comment type="similarity">
    <text evidence="3">In the N-terminal section; belongs to the enoyl-CoA hydratase/isomerase family.</text>
</comment>
<dbReference type="EMBL" id="CP000272">
    <property type="protein sequence ID" value="ABE36203.1"/>
    <property type="molecule type" value="Genomic_DNA"/>
</dbReference>
<dbReference type="InterPro" id="IPR050136">
    <property type="entry name" value="FA_oxidation_alpha_subunit"/>
</dbReference>
<keyword evidence="7 15" id="KW-0560">Oxidoreductase</keyword>
<gene>
    <name evidence="15" type="ORF">Bxe_C0280</name>
</gene>
<dbReference type="RefSeq" id="WP_011493463.1">
    <property type="nucleotide sequence ID" value="NC_007953.1"/>
</dbReference>
<dbReference type="InterPro" id="IPR036291">
    <property type="entry name" value="NAD(P)-bd_dom_sf"/>
</dbReference>
<dbReference type="AlphaFoldDB" id="Q13I86"/>
<evidence type="ECO:0000256" key="12">
    <source>
        <dbReference type="ARBA" id="ARBA00049556"/>
    </source>
</evidence>
<dbReference type="OrthoDB" id="5287258at2"/>
<evidence type="ECO:0000259" key="13">
    <source>
        <dbReference type="Pfam" id="PF00725"/>
    </source>
</evidence>
<dbReference type="PATRIC" id="fig|266265.5.peg.8060"/>
<evidence type="ECO:0000259" key="14">
    <source>
        <dbReference type="Pfam" id="PF02737"/>
    </source>
</evidence>
<evidence type="ECO:0000256" key="5">
    <source>
        <dbReference type="ARBA" id="ARBA00022832"/>
    </source>
</evidence>
<reference evidence="15 16" key="1">
    <citation type="journal article" date="2006" name="Proc. Natl. Acad. Sci. U.S.A.">
        <title>Burkholderia xenovorans LB400 harbors a multi-replicon, 9.73-Mbp genome shaped for versatility.</title>
        <authorList>
            <person name="Chain P.S."/>
            <person name="Denef V.J."/>
            <person name="Konstantinidis K.T."/>
            <person name="Vergez L.M."/>
            <person name="Agullo L."/>
            <person name="Reyes V.L."/>
            <person name="Hauser L."/>
            <person name="Cordova M."/>
            <person name="Gomez L."/>
            <person name="Gonzalez M."/>
            <person name="Land M."/>
            <person name="Lao V."/>
            <person name="Larimer F."/>
            <person name="LiPuma J.J."/>
            <person name="Mahenthiralingam E."/>
            <person name="Malfatti S.A."/>
            <person name="Marx C.J."/>
            <person name="Parnell J.J."/>
            <person name="Ramette A."/>
            <person name="Richardson P."/>
            <person name="Seeger M."/>
            <person name="Smith D."/>
            <person name="Spilker T."/>
            <person name="Sul W.J."/>
            <person name="Tsoi T.V."/>
            <person name="Ulrich L.E."/>
            <person name="Zhulin I.B."/>
            <person name="Tiedje J.M."/>
        </authorList>
    </citation>
    <scope>NUCLEOTIDE SEQUENCE [LARGE SCALE GENOMIC DNA]</scope>
    <source>
        <strain evidence="15 16">LB400</strain>
    </source>
</reference>
<dbReference type="GO" id="GO:0006635">
    <property type="term" value="P:fatty acid beta-oxidation"/>
    <property type="evidence" value="ECO:0007669"/>
    <property type="project" value="UniProtKB-UniPathway"/>
</dbReference>
<evidence type="ECO:0000256" key="4">
    <source>
        <dbReference type="ARBA" id="ARBA00012076"/>
    </source>
</evidence>
<dbReference type="InterPro" id="IPR008927">
    <property type="entry name" value="6-PGluconate_DH-like_C_sf"/>
</dbReference>
<dbReference type="Pfam" id="PF00725">
    <property type="entry name" value="3HCDH"/>
    <property type="match status" value="1"/>
</dbReference>
<keyword evidence="10" id="KW-0456">Lyase</keyword>
<proteinExistence type="inferred from homology"/>
<comment type="similarity">
    <text evidence="2">In the central section; belongs to the 3-hydroxyacyl-CoA dehydrogenase family.</text>
</comment>
<dbReference type="Gene3D" id="3.40.50.720">
    <property type="entry name" value="NAD(P)-binding Rossmann-like Domain"/>
    <property type="match status" value="1"/>
</dbReference>
<dbReference type="eggNOG" id="COG1250">
    <property type="taxonomic scope" value="Bacteria"/>
</dbReference>
<sequence length="714" mass="75807">MVTTHTEGPIGHLVIDVPGRSMNVLDPELAHALDEALTRLVDDEAVRGIVISSGKSSFVAGADLARMSDFVKPGVSQADALGLIGLYNRLLRRIETCGKPVVAAASGTALGGGLELMLCAHYRIATDDPKARFGLPEVGLGLLPGAGGTQRLPRLIGIAASLPLLTQGTSLDARAALKLGILNEVVPAGELIQAASRALLEGRVKAIAPWDEKGFRLPGGDAYSRVNSDALMAANASLHAATKGNYPAPQAILRAVYEGTRLPIDKGLKLEQQLFVKLVQGAVAQNMIRTLFFARQAADKLSRRPAGIAKQSVRRLGIVGAGFMGAGIAQVSAAAGIDVVLLDRDLATAGRGRDSIAKALQAEVDKGRLREAVRDQILSRIEVAADHSAFGNCDLVIEAVLEDFEVKASVTRATEAALPAHAIFASNTSALPINELASASARPQNFIGLHFFSPVSRMALVEVIVGSATSDETLARSLDYIQQIHKTPIVVRDGYGFYTTRCVEAYIREGVRLLADGVNPVLIENAGTALGMPVGPLTLADEVGIDVLHHIVSLFRDREHGRWADDKHGAGNAILGRLELAGRFGRKAGRGFFAYPPGEPRHLELGDLDLSVAADQPEVGQVKERLLYAQVLEAARCWTDGVIDDAREADLGAHLGWAFPSWLGGPLAFIDTVGITNFVQRSDELVARYGPRFEVPGRLREAAAGGQRFHAVAA</sequence>
<keyword evidence="8" id="KW-0520">NAD</keyword>
<evidence type="ECO:0000256" key="7">
    <source>
        <dbReference type="ARBA" id="ARBA00023002"/>
    </source>
</evidence>
<dbReference type="KEGG" id="bxb:DR64_8153"/>
<dbReference type="UniPathway" id="UPA00659"/>